<evidence type="ECO:0000313" key="2">
    <source>
        <dbReference type="Proteomes" id="UP000008311"/>
    </source>
</evidence>
<dbReference type="AlphaFoldDB" id="B9TEU3"/>
<proteinExistence type="predicted"/>
<name>B9TEU3_RICCO</name>
<protein>
    <submittedName>
        <fullName evidence="1">Uncharacterized protein</fullName>
    </submittedName>
</protein>
<reference evidence="2" key="1">
    <citation type="journal article" date="2010" name="Nat. Biotechnol.">
        <title>Draft genome sequence of the oilseed species Ricinus communis.</title>
        <authorList>
            <person name="Chan A.P."/>
            <person name="Crabtree J."/>
            <person name="Zhao Q."/>
            <person name="Lorenzi H."/>
            <person name="Orvis J."/>
            <person name="Puiu D."/>
            <person name="Melake-Berhan A."/>
            <person name="Jones K.M."/>
            <person name="Redman J."/>
            <person name="Chen G."/>
            <person name="Cahoon E.B."/>
            <person name="Gedil M."/>
            <person name="Stanke M."/>
            <person name="Haas B.J."/>
            <person name="Wortman J.R."/>
            <person name="Fraser-Liggett C.M."/>
            <person name="Ravel J."/>
            <person name="Rabinowicz P.D."/>
        </authorList>
    </citation>
    <scope>NUCLEOTIDE SEQUENCE [LARGE SCALE GENOMIC DNA]</scope>
    <source>
        <strain evidence="2">cv. Hale</strain>
    </source>
</reference>
<gene>
    <name evidence="1" type="ORF">RCOM_2055310</name>
</gene>
<keyword evidence="2" id="KW-1185">Reference proteome</keyword>
<dbReference type="InParanoid" id="B9TEU3"/>
<sequence length="174" mass="19470">MMPRKKDFPAAKTDTLQYDAGNEAGLSLDNATRTVKWHVSENKDACGRARRTLMGKTLFALLRQVTWTRGTGGAIHGSDEYHEDAGRDTPGGGGSYLKDLFGPMGETVHEEVNGWNRTTGNAVRSKMAIRTEIMYLAIAFLLKLTAPKDYYGAEPTRDRAVERRRTGGFWDRWL</sequence>
<accession>B9TEU3</accession>
<dbReference type="Proteomes" id="UP000008311">
    <property type="component" value="Unassembled WGS sequence"/>
</dbReference>
<dbReference type="EMBL" id="EQ979290">
    <property type="protein sequence ID" value="EEF25622.1"/>
    <property type="molecule type" value="Genomic_DNA"/>
</dbReference>
<organism evidence="1 2">
    <name type="scientific">Ricinus communis</name>
    <name type="common">Castor bean</name>
    <dbReference type="NCBI Taxonomy" id="3988"/>
    <lineage>
        <taxon>Eukaryota</taxon>
        <taxon>Viridiplantae</taxon>
        <taxon>Streptophyta</taxon>
        <taxon>Embryophyta</taxon>
        <taxon>Tracheophyta</taxon>
        <taxon>Spermatophyta</taxon>
        <taxon>Magnoliopsida</taxon>
        <taxon>eudicotyledons</taxon>
        <taxon>Gunneridae</taxon>
        <taxon>Pentapetalae</taxon>
        <taxon>rosids</taxon>
        <taxon>fabids</taxon>
        <taxon>Malpighiales</taxon>
        <taxon>Euphorbiaceae</taxon>
        <taxon>Acalyphoideae</taxon>
        <taxon>Acalypheae</taxon>
        <taxon>Ricinus</taxon>
    </lineage>
</organism>
<evidence type="ECO:0000313" key="1">
    <source>
        <dbReference type="EMBL" id="EEF25622.1"/>
    </source>
</evidence>